<dbReference type="Proteomes" id="UP000250140">
    <property type="component" value="Unassembled WGS sequence"/>
</dbReference>
<keyword evidence="9" id="KW-0349">Heme</keyword>
<evidence type="ECO:0000256" key="10">
    <source>
        <dbReference type="SAM" id="SignalP"/>
    </source>
</evidence>
<dbReference type="GO" id="GO:0005576">
    <property type="term" value="C:extracellular region"/>
    <property type="evidence" value="ECO:0007669"/>
    <property type="project" value="UniProtKB-SubCell"/>
</dbReference>
<dbReference type="Pfam" id="PF05730">
    <property type="entry name" value="CFEM"/>
    <property type="match status" value="1"/>
</dbReference>
<feature type="chain" id="PRO_5034498394" description="CFEM domain-containing protein" evidence="10">
    <location>
        <begin position="20"/>
        <end position="143"/>
    </location>
</feature>
<dbReference type="EMBL" id="KV751052">
    <property type="protein sequence ID" value="OCL01813.1"/>
    <property type="molecule type" value="Genomic_DNA"/>
</dbReference>
<keyword evidence="8" id="KW-0449">Lipoprotein</keyword>
<accession>A0A8E2EP60</accession>
<feature type="disulfide bond" evidence="9">
    <location>
        <begin position="46"/>
        <end position="53"/>
    </location>
</feature>
<keyword evidence="4" id="KW-0964">Secreted</keyword>
<keyword evidence="6 10" id="KW-0732">Signal</keyword>
<dbReference type="GO" id="GO:0098552">
    <property type="term" value="C:side of membrane"/>
    <property type="evidence" value="ECO:0007669"/>
    <property type="project" value="UniProtKB-KW"/>
</dbReference>
<feature type="domain" description="CFEM" evidence="11">
    <location>
        <begin position="1"/>
        <end position="114"/>
    </location>
</feature>
<evidence type="ECO:0000256" key="4">
    <source>
        <dbReference type="ARBA" id="ARBA00022525"/>
    </source>
</evidence>
<evidence type="ECO:0000256" key="3">
    <source>
        <dbReference type="ARBA" id="ARBA00010031"/>
    </source>
</evidence>
<dbReference type="InterPro" id="IPR008427">
    <property type="entry name" value="Extracellular_membr_CFEM_dom"/>
</dbReference>
<keyword evidence="5" id="KW-0325">Glycoprotein</keyword>
<dbReference type="PROSITE" id="PS52012">
    <property type="entry name" value="CFEM"/>
    <property type="match status" value="1"/>
</dbReference>
<evidence type="ECO:0000256" key="5">
    <source>
        <dbReference type="ARBA" id="ARBA00022622"/>
    </source>
</evidence>
<dbReference type="AlphaFoldDB" id="A0A8E2EP60"/>
<keyword evidence="9" id="KW-0479">Metal-binding</keyword>
<evidence type="ECO:0000313" key="13">
    <source>
        <dbReference type="Proteomes" id="UP000250140"/>
    </source>
</evidence>
<keyword evidence="13" id="KW-1185">Reference proteome</keyword>
<evidence type="ECO:0000256" key="1">
    <source>
        <dbReference type="ARBA" id="ARBA00004589"/>
    </source>
</evidence>
<evidence type="ECO:0000256" key="6">
    <source>
        <dbReference type="ARBA" id="ARBA00022729"/>
    </source>
</evidence>
<comment type="caution">
    <text evidence="9">Lacks conserved residue(s) required for the propagation of feature annotation.</text>
</comment>
<dbReference type="OrthoDB" id="3767534at2759"/>
<gene>
    <name evidence="12" type="ORF">AOQ84DRAFT_383318</name>
</gene>
<organism evidence="12 13">
    <name type="scientific">Glonium stellatum</name>
    <dbReference type="NCBI Taxonomy" id="574774"/>
    <lineage>
        <taxon>Eukaryota</taxon>
        <taxon>Fungi</taxon>
        <taxon>Dikarya</taxon>
        <taxon>Ascomycota</taxon>
        <taxon>Pezizomycotina</taxon>
        <taxon>Dothideomycetes</taxon>
        <taxon>Pleosporomycetidae</taxon>
        <taxon>Gloniales</taxon>
        <taxon>Gloniaceae</taxon>
        <taxon>Glonium</taxon>
    </lineage>
</organism>
<proteinExistence type="inferred from homology"/>
<keyword evidence="9" id="KW-0408">Iron</keyword>
<keyword evidence="5" id="KW-0336">GPI-anchor</keyword>
<reference evidence="12 13" key="1">
    <citation type="journal article" date="2016" name="Nat. Commun.">
        <title>Ectomycorrhizal ecology is imprinted in the genome of the dominant symbiotic fungus Cenococcum geophilum.</title>
        <authorList>
            <consortium name="DOE Joint Genome Institute"/>
            <person name="Peter M."/>
            <person name="Kohler A."/>
            <person name="Ohm R.A."/>
            <person name="Kuo A."/>
            <person name="Krutzmann J."/>
            <person name="Morin E."/>
            <person name="Arend M."/>
            <person name="Barry K.W."/>
            <person name="Binder M."/>
            <person name="Choi C."/>
            <person name="Clum A."/>
            <person name="Copeland A."/>
            <person name="Grisel N."/>
            <person name="Haridas S."/>
            <person name="Kipfer T."/>
            <person name="LaButti K."/>
            <person name="Lindquist E."/>
            <person name="Lipzen A."/>
            <person name="Maire R."/>
            <person name="Meier B."/>
            <person name="Mihaltcheva S."/>
            <person name="Molinier V."/>
            <person name="Murat C."/>
            <person name="Poggeler S."/>
            <person name="Quandt C.A."/>
            <person name="Sperisen C."/>
            <person name="Tritt A."/>
            <person name="Tisserant E."/>
            <person name="Crous P.W."/>
            <person name="Henrissat B."/>
            <person name="Nehls U."/>
            <person name="Egli S."/>
            <person name="Spatafora J.W."/>
            <person name="Grigoriev I.V."/>
            <person name="Martin F.M."/>
        </authorList>
    </citation>
    <scope>NUCLEOTIDE SEQUENCE [LARGE SCALE GENOMIC DNA]</scope>
    <source>
        <strain evidence="12 13">CBS 207.34</strain>
    </source>
</reference>
<evidence type="ECO:0000256" key="7">
    <source>
        <dbReference type="ARBA" id="ARBA00023157"/>
    </source>
</evidence>
<protein>
    <recommendedName>
        <fullName evidence="11">CFEM domain-containing protein</fullName>
    </recommendedName>
</protein>
<evidence type="ECO:0000256" key="8">
    <source>
        <dbReference type="ARBA" id="ARBA00023288"/>
    </source>
</evidence>
<evidence type="ECO:0000259" key="11">
    <source>
        <dbReference type="PROSITE" id="PS52012"/>
    </source>
</evidence>
<feature type="signal peptide" evidence="10">
    <location>
        <begin position="1"/>
        <end position="19"/>
    </location>
</feature>
<feature type="binding site" description="axial binding residue" evidence="9">
    <location>
        <position position="50"/>
    </location>
    <ligand>
        <name>heme</name>
        <dbReference type="ChEBI" id="CHEBI:30413"/>
    </ligand>
    <ligandPart>
        <name>Fe</name>
        <dbReference type="ChEBI" id="CHEBI:18248"/>
    </ligandPart>
</feature>
<keyword evidence="7 9" id="KW-1015">Disulfide bond</keyword>
<sequence>MRSSAVLFALLSVVATGLAQTPAQYAAQIPSCAETCDKAGIEKAHCGLTDYACHCANSNTIKAVVVPCLQQNSTCTASDLTQFATLVGKICAALNTTTVATGTGNPVSPSATSTVIPFAGAAVRVGAVTGPALLVLAAMGVSV</sequence>
<evidence type="ECO:0000313" key="12">
    <source>
        <dbReference type="EMBL" id="OCL01813.1"/>
    </source>
</evidence>
<name>A0A8E2EP60_9PEZI</name>
<dbReference type="GO" id="GO:0046872">
    <property type="term" value="F:metal ion binding"/>
    <property type="evidence" value="ECO:0007669"/>
    <property type="project" value="UniProtKB-UniRule"/>
</dbReference>
<evidence type="ECO:0000256" key="2">
    <source>
        <dbReference type="ARBA" id="ARBA00004613"/>
    </source>
</evidence>
<comment type="similarity">
    <text evidence="3">Belongs to the RBT5 family.</text>
</comment>
<evidence type="ECO:0000256" key="9">
    <source>
        <dbReference type="PROSITE-ProRule" id="PRU01356"/>
    </source>
</evidence>
<keyword evidence="5" id="KW-0472">Membrane</keyword>
<comment type="subcellular location">
    <subcellularLocation>
        <location evidence="1">Membrane</location>
        <topology evidence="1">Lipid-anchor</topology>
        <topology evidence="1">GPI-anchor</topology>
    </subcellularLocation>
    <subcellularLocation>
        <location evidence="2">Secreted</location>
    </subcellularLocation>
</comment>